<keyword evidence="5" id="KW-0235">DNA replication</keyword>
<evidence type="ECO:0000313" key="14">
    <source>
        <dbReference type="Proteomes" id="UP000037086"/>
    </source>
</evidence>
<keyword evidence="7" id="KW-0863">Zinc-finger</keyword>
<keyword evidence="3" id="KW-0808">Transferase</keyword>
<dbReference type="InterPro" id="IPR034151">
    <property type="entry name" value="TOPRIM_DnaG_bac"/>
</dbReference>
<dbReference type="EMBL" id="JPSQ01000059">
    <property type="protein sequence ID" value="KND62528.1"/>
    <property type="molecule type" value="Genomic_DNA"/>
</dbReference>
<gene>
    <name evidence="13" type="primary">dnaG</name>
    <name evidence="13" type="ORF">AlmWB_02690</name>
</gene>
<organism evidence="13 14">
    <name type="scientific">Candidatus Phytoplasma phoenicium</name>
    <dbReference type="NCBI Taxonomy" id="198422"/>
    <lineage>
        <taxon>Bacteria</taxon>
        <taxon>Bacillati</taxon>
        <taxon>Mycoplasmatota</taxon>
        <taxon>Mollicutes</taxon>
        <taxon>Acholeplasmatales</taxon>
        <taxon>Acholeplasmataceae</taxon>
        <taxon>Candidatus Phytoplasma</taxon>
        <taxon>16SrIX (Pigeon pea witches'-broom group)</taxon>
    </lineage>
</organism>
<dbReference type="GO" id="GO:0003899">
    <property type="term" value="F:DNA-directed RNA polymerase activity"/>
    <property type="evidence" value="ECO:0007669"/>
    <property type="project" value="InterPro"/>
</dbReference>
<evidence type="ECO:0000259" key="12">
    <source>
        <dbReference type="PROSITE" id="PS50880"/>
    </source>
</evidence>
<evidence type="ECO:0000256" key="1">
    <source>
        <dbReference type="ARBA" id="ARBA00022478"/>
    </source>
</evidence>
<evidence type="ECO:0000256" key="4">
    <source>
        <dbReference type="ARBA" id="ARBA00022695"/>
    </source>
</evidence>
<dbReference type="InterPro" id="IPR013264">
    <property type="entry name" value="DNAG_N"/>
</dbReference>
<dbReference type="GO" id="GO:0000428">
    <property type="term" value="C:DNA-directed RNA polymerase complex"/>
    <property type="evidence" value="ECO:0007669"/>
    <property type="project" value="UniProtKB-KW"/>
</dbReference>
<dbReference type="Gene3D" id="3.90.980.10">
    <property type="entry name" value="DNA primase, catalytic core, N-terminal domain"/>
    <property type="match status" value="1"/>
</dbReference>
<dbReference type="InterPro" id="IPR006171">
    <property type="entry name" value="TOPRIM_dom"/>
</dbReference>
<dbReference type="CDD" id="cd03364">
    <property type="entry name" value="TOPRIM_DnaG_primases"/>
    <property type="match status" value="1"/>
</dbReference>
<dbReference type="SMART" id="SM00400">
    <property type="entry name" value="ZnF_CHCC"/>
    <property type="match status" value="1"/>
</dbReference>
<dbReference type="AlphaFoldDB" id="A0A0L0MJK6"/>
<accession>A0A0L0MJK6</accession>
<dbReference type="SMART" id="SM00493">
    <property type="entry name" value="TOPRIM"/>
    <property type="match status" value="1"/>
</dbReference>
<keyword evidence="14" id="KW-1185">Reference proteome</keyword>
<dbReference type="NCBIfam" id="TIGR01391">
    <property type="entry name" value="dnaG"/>
    <property type="match status" value="1"/>
</dbReference>
<evidence type="ECO:0000256" key="2">
    <source>
        <dbReference type="ARBA" id="ARBA00022515"/>
    </source>
</evidence>
<dbReference type="SUPFAM" id="SSF56731">
    <property type="entry name" value="DNA primase core"/>
    <property type="match status" value="1"/>
</dbReference>
<keyword evidence="6" id="KW-0479">Metal-binding</keyword>
<keyword evidence="1" id="KW-0240">DNA-directed RNA polymerase</keyword>
<sequence length="324" mass="37559">MKTNNKDFIKQFDQKIPIYELVISLNINLKKTGKNFMGLCPFHQEKNPSFSVSSEKNLAFCMSCRKGGPPLKFYRQFKNISEEQALKELAQQFNLFLPTKHQTVKQTPVEQILQETNKYFQAALKYILKTPHIIHPTKEYLLKERKLNNYLIEEFGLGYAHNHSNALTQYLLQKGFQTKDLLASGVVAKQEETDKYYDFFRHRLIFPLTNERGLLVGFAGRLIEKKGNISNKYLFNKENSLFRKGNLLYRLFEHTKQIKQHQEIILCEGFFDVISFYQVGFKNVVAVMGTDLNHQQIKLLKSLSRQIIIAYDGDSAGLIATAKA</sequence>
<dbReference type="SUPFAM" id="SSF57783">
    <property type="entry name" value="Zinc beta-ribbon"/>
    <property type="match status" value="1"/>
</dbReference>
<evidence type="ECO:0000256" key="5">
    <source>
        <dbReference type="ARBA" id="ARBA00022705"/>
    </source>
</evidence>
<dbReference type="Proteomes" id="UP000037086">
    <property type="component" value="Unassembled WGS sequence"/>
</dbReference>
<evidence type="ECO:0000256" key="10">
    <source>
        <dbReference type="ARBA" id="ARBA00023125"/>
    </source>
</evidence>
<evidence type="ECO:0000256" key="9">
    <source>
        <dbReference type="ARBA" id="ARBA00022842"/>
    </source>
</evidence>
<dbReference type="RefSeq" id="WP_083993356.1">
    <property type="nucleotide sequence ID" value="NZ_JPSQ01000059.1"/>
</dbReference>
<dbReference type="InterPro" id="IPR037068">
    <property type="entry name" value="DNA_primase_core_N_sf"/>
</dbReference>
<dbReference type="InterPro" id="IPR002694">
    <property type="entry name" value="Znf_CHC2"/>
</dbReference>
<dbReference type="InterPro" id="IPR006295">
    <property type="entry name" value="DNA_primase_DnaG"/>
</dbReference>
<feature type="non-terminal residue" evidence="13">
    <location>
        <position position="324"/>
    </location>
</feature>
<dbReference type="InterPro" id="IPR050219">
    <property type="entry name" value="DnaG_primase"/>
</dbReference>
<keyword evidence="10" id="KW-0238">DNA-binding</keyword>
<evidence type="ECO:0000256" key="7">
    <source>
        <dbReference type="ARBA" id="ARBA00022771"/>
    </source>
</evidence>
<name>A0A0L0MJK6_9MOLU</name>
<keyword evidence="2" id="KW-0639">Primosome</keyword>
<dbReference type="GO" id="GO:0006269">
    <property type="term" value="P:DNA replication, synthesis of primer"/>
    <property type="evidence" value="ECO:0007669"/>
    <property type="project" value="UniProtKB-KW"/>
</dbReference>
<dbReference type="GO" id="GO:1990077">
    <property type="term" value="C:primosome complex"/>
    <property type="evidence" value="ECO:0007669"/>
    <property type="project" value="UniProtKB-KW"/>
</dbReference>
<dbReference type="GO" id="GO:0003677">
    <property type="term" value="F:DNA binding"/>
    <property type="evidence" value="ECO:0007669"/>
    <property type="project" value="UniProtKB-KW"/>
</dbReference>
<keyword evidence="8" id="KW-0862">Zinc</keyword>
<proteinExistence type="predicted"/>
<dbReference type="PROSITE" id="PS50880">
    <property type="entry name" value="TOPRIM"/>
    <property type="match status" value="1"/>
</dbReference>
<evidence type="ECO:0000256" key="11">
    <source>
        <dbReference type="ARBA" id="ARBA00023163"/>
    </source>
</evidence>
<comment type="caution">
    <text evidence="13">The sequence shown here is derived from an EMBL/GenBank/DDBJ whole genome shotgun (WGS) entry which is preliminary data.</text>
</comment>
<keyword evidence="11" id="KW-0804">Transcription</keyword>
<dbReference type="Pfam" id="PF13155">
    <property type="entry name" value="Toprim_2"/>
    <property type="match status" value="1"/>
</dbReference>
<dbReference type="OrthoDB" id="9803773at2"/>
<keyword evidence="4" id="KW-0548">Nucleotidyltransferase</keyword>
<evidence type="ECO:0000256" key="6">
    <source>
        <dbReference type="ARBA" id="ARBA00022723"/>
    </source>
</evidence>
<feature type="domain" description="Toprim" evidence="12">
    <location>
        <begin position="262"/>
        <end position="324"/>
    </location>
</feature>
<dbReference type="InterPro" id="IPR036977">
    <property type="entry name" value="DNA_primase_Znf_CHC2"/>
</dbReference>
<dbReference type="Gene3D" id="3.40.1360.10">
    <property type="match status" value="1"/>
</dbReference>
<dbReference type="Pfam" id="PF01807">
    <property type="entry name" value="Zn_ribbon_DnaG"/>
    <property type="match status" value="1"/>
</dbReference>
<dbReference type="PANTHER" id="PTHR30313:SF2">
    <property type="entry name" value="DNA PRIMASE"/>
    <property type="match status" value="1"/>
</dbReference>
<keyword evidence="9" id="KW-0460">Magnesium</keyword>
<evidence type="ECO:0000256" key="3">
    <source>
        <dbReference type="ARBA" id="ARBA00022679"/>
    </source>
</evidence>
<dbReference type="GO" id="GO:0005737">
    <property type="term" value="C:cytoplasm"/>
    <property type="evidence" value="ECO:0007669"/>
    <property type="project" value="TreeGrafter"/>
</dbReference>
<reference evidence="13 14" key="1">
    <citation type="journal article" date="2015" name="BMC Microbiol.">
        <title>'Candidatus Phytoplasma phoenicium' associated with almond witches'-broom disease: from draft genome to genetic diversity among strain populations.</title>
        <authorList>
            <person name="Quaglino F."/>
            <person name="Kube M."/>
            <person name="Jawhari M."/>
            <person name="Abou-Jawdah Y."/>
            <person name="Siewert C."/>
            <person name="Choueiri E."/>
            <person name="Sobh H."/>
            <person name="Casati P."/>
            <person name="Tedeschi R."/>
            <person name="Molino Lova M."/>
            <person name="Alma A."/>
            <person name="Bianco P.A."/>
        </authorList>
    </citation>
    <scope>NUCLEOTIDE SEQUENCE [LARGE SCALE GENOMIC DNA]</scope>
    <source>
        <strain evidence="13 14">SA213</strain>
    </source>
</reference>
<evidence type="ECO:0000256" key="8">
    <source>
        <dbReference type="ARBA" id="ARBA00022833"/>
    </source>
</evidence>
<dbReference type="PANTHER" id="PTHR30313">
    <property type="entry name" value="DNA PRIMASE"/>
    <property type="match status" value="1"/>
</dbReference>
<dbReference type="Pfam" id="PF08275">
    <property type="entry name" value="DNAG_N"/>
    <property type="match status" value="1"/>
</dbReference>
<evidence type="ECO:0000313" key="13">
    <source>
        <dbReference type="EMBL" id="KND62528.1"/>
    </source>
</evidence>
<dbReference type="GO" id="GO:0008270">
    <property type="term" value="F:zinc ion binding"/>
    <property type="evidence" value="ECO:0007669"/>
    <property type="project" value="UniProtKB-KW"/>
</dbReference>
<dbReference type="Gene3D" id="3.90.580.10">
    <property type="entry name" value="Zinc finger, CHC2-type domain"/>
    <property type="match status" value="1"/>
</dbReference>
<protein>
    <submittedName>
        <fullName evidence="13">DNA primase</fullName>
    </submittedName>
</protein>